<reference evidence="2 3" key="1">
    <citation type="submission" date="2014-09" db="EMBL/GenBank/DDBJ databases">
        <authorList>
            <person name="Magalhaes I.L.F."/>
            <person name="Oliveira U."/>
            <person name="Santos F.R."/>
            <person name="Vidigal T.H.D.A."/>
            <person name="Brescovit A.D."/>
            <person name="Santos A.J."/>
        </authorList>
    </citation>
    <scope>NUCLEOTIDE SEQUENCE [LARGE SCALE GENOMIC DNA]</scope>
</reference>
<dbReference type="AlphaFoldDB" id="A0A0P1BDK2"/>
<feature type="region of interest" description="Disordered" evidence="1">
    <location>
        <begin position="146"/>
        <end position="165"/>
    </location>
</feature>
<organism evidence="2 3">
    <name type="scientific">Ceraceosorus bombacis</name>
    <dbReference type="NCBI Taxonomy" id="401625"/>
    <lineage>
        <taxon>Eukaryota</taxon>
        <taxon>Fungi</taxon>
        <taxon>Dikarya</taxon>
        <taxon>Basidiomycota</taxon>
        <taxon>Ustilaginomycotina</taxon>
        <taxon>Exobasidiomycetes</taxon>
        <taxon>Ceraceosorales</taxon>
        <taxon>Ceraceosoraceae</taxon>
        <taxon>Ceraceosorus</taxon>
    </lineage>
</organism>
<protein>
    <submittedName>
        <fullName evidence="2">Uncharacterized protein</fullName>
    </submittedName>
</protein>
<name>A0A0P1BDK2_9BASI</name>
<keyword evidence="3" id="KW-1185">Reference proteome</keyword>
<sequence>MEKVEAPLEALGIPADAFTNDGILKKPLNAFRIWLGNTTRNQRLAMAGEAGFEHSHTLTLQSRVFKEVLDQDTRNAYVDQARAQKSLYKERESILKSAGMLDALRPMRKRPSNATDDSAKFADDECDEQSDQHDCEEILMGGTSPKILPLAKRGKGSKASKSPTVLKRAVRSTPSTQLAGKRIKIKGRPSGRPAPTGLVWSQDLELGIGSNALETPRNDELAIAGARRLSSLSAAGVFVNRSSWSPSDLSTSQTTVRGSQLAASTPCWGQIPWANDGTSGSASPGDTSVMAYPTRNTRRASSEPSCMAFEYMFADEPPEPCIDLVPLPHTTDDGAPPLQRLIDRYQRHRQEFSEQVSAAKEHGPPMEMSAASSYLPSIPIVGSEDLIPSTNIIVDDWYPPTFEDQRAEDFELFGHLRHDEDFFTPHNDFALGARMRFSQRDLQEGYGVGEDVDPFLAWMPDLSTTPENGNAVSDMRGEDSPLAQSAFAPI</sequence>
<evidence type="ECO:0000256" key="1">
    <source>
        <dbReference type="SAM" id="MobiDB-lite"/>
    </source>
</evidence>
<evidence type="ECO:0000313" key="3">
    <source>
        <dbReference type="Proteomes" id="UP000054845"/>
    </source>
</evidence>
<proteinExistence type="predicted"/>
<feature type="region of interest" description="Disordered" evidence="1">
    <location>
        <begin position="108"/>
        <end position="130"/>
    </location>
</feature>
<evidence type="ECO:0000313" key="2">
    <source>
        <dbReference type="EMBL" id="CEH14151.1"/>
    </source>
</evidence>
<dbReference type="OrthoDB" id="10361200at2759"/>
<dbReference type="Proteomes" id="UP000054845">
    <property type="component" value="Unassembled WGS sequence"/>
</dbReference>
<dbReference type="EMBL" id="CCYA01000240">
    <property type="protein sequence ID" value="CEH14151.1"/>
    <property type="molecule type" value="Genomic_DNA"/>
</dbReference>
<accession>A0A0P1BDK2</accession>
<feature type="region of interest" description="Disordered" evidence="1">
    <location>
        <begin position="466"/>
        <end position="490"/>
    </location>
</feature>